<dbReference type="Pfam" id="PF00196">
    <property type="entry name" value="GerE"/>
    <property type="match status" value="1"/>
</dbReference>
<accession>A0A1H5KLJ1</accession>
<dbReference type="InterPro" id="IPR016032">
    <property type="entry name" value="Sig_transdc_resp-reg_C-effctor"/>
</dbReference>
<evidence type="ECO:0000259" key="4">
    <source>
        <dbReference type="PROSITE" id="PS50043"/>
    </source>
</evidence>
<dbReference type="PANTHER" id="PTHR44688:SF16">
    <property type="entry name" value="DNA-BINDING TRANSCRIPTIONAL ACTIVATOR DEVR_DOSR"/>
    <property type="match status" value="1"/>
</dbReference>
<evidence type="ECO:0000256" key="1">
    <source>
        <dbReference type="ARBA" id="ARBA00023015"/>
    </source>
</evidence>
<keyword evidence="2" id="KW-0238">DNA-binding</keyword>
<reference evidence="5 6" key="1">
    <citation type="submission" date="2016-10" db="EMBL/GenBank/DDBJ databases">
        <authorList>
            <person name="de Groot N.N."/>
        </authorList>
    </citation>
    <scope>NUCLEOTIDE SEQUENCE [LARGE SCALE GENOMIC DNA]</scope>
    <source>
        <strain evidence="5 6">DSM 22274</strain>
    </source>
</reference>
<evidence type="ECO:0000256" key="3">
    <source>
        <dbReference type="ARBA" id="ARBA00023163"/>
    </source>
</evidence>
<proteinExistence type="predicted"/>
<evidence type="ECO:0000313" key="5">
    <source>
        <dbReference type="EMBL" id="SEE64858.1"/>
    </source>
</evidence>
<dbReference type="SUPFAM" id="SSF52540">
    <property type="entry name" value="P-loop containing nucleoside triphosphate hydrolases"/>
    <property type="match status" value="1"/>
</dbReference>
<gene>
    <name evidence="5" type="ORF">SAMN04489740_2041</name>
</gene>
<keyword evidence="3" id="KW-0804">Transcription</keyword>
<dbReference type="PROSITE" id="PS50043">
    <property type="entry name" value="HTH_LUXR_2"/>
    <property type="match status" value="1"/>
</dbReference>
<dbReference type="SMART" id="SM00421">
    <property type="entry name" value="HTH_LUXR"/>
    <property type="match status" value="1"/>
</dbReference>
<keyword evidence="1" id="KW-0805">Transcription regulation</keyword>
<dbReference type="GO" id="GO:0006355">
    <property type="term" value="P:regulation of DNA-templated transcription"/>
    <property type="evidence" value="ECO:0007669"/>
    <property type="project" value="InterPro"/>
</dbReference>
<evidence type="ECO:0000313" key="6">
    <source>
        <dbReference type="Proteomes" id="UP000182725"/>
    </source>
</evidence>
<dbReference type="Gene3D" id="1.10.10.10">
    <property type="entry name" value="Winged helix-like DNA-binding domain superfamily/Winged helix DNA-binding domain"/>
    <property type="match status" value="1"/>
</dbReference>
<dbReference type="InterPro" id="IPR000792">
    <property type="entry name" value="Tscrpt_reg_LuxR_C"/>
</dbReference>
<sequence length="889" mass="95915">MRSLTTQEALFGREELVADILATVLSDDGHGSLLVGDVGLGKTSVAAAVLELGGSRIRPFHAFGSSALASEPYGVLAPFLTGLHDGRAFSSSDVLRALSSALRTGTDERAVLVIEDAQFLDDSSAVLLAQLAAANQARFILLCAPFPSVPAELWSMCSDGLLKSFELAPLPQTTMQELCRHILGHQVFPSASVTLCRRASGNPMFLVEQIKHARRTGTLVEHNGVWQLIGELTGSTKHVREVVRYHLLQLSEAQRQALDYVALAGSLDLDTLRQVASSSTVDDLEESKLIVVSNDPVRVVSLAVPPMGEVMCELLPAAKTMAMRRTLLPLLDLSAARPETLIRCIGWALEDGFQVPDINILRAAQLANRLDLPDLAEQAAAAVTSSGLSEFARLEQARTMTVRGEYPELQELASEMMATSSDPEMVRLVASLCGHGGLRPGLDGTFLETIASDWREAVDRLAREGSLKGQQLVAEHATSMRLMEIQGMHGDGNYHGTEDELARIFATSENCAPNLLVSCTLLSEVFSATGRAVKARELSSRAADLLESDLEEMAYYREFVLRRHLLALWHAGEFSLLREVVDHDAEHNVASLPRYGGSYQLAKGLCDLAQGGMNVALQTLVQAVEALQYRDPGNDLPQSLAAAAYAAAVLGRESVKEYYAKLYEATGPGRDAASSLRSQAFLLAANGMFEGNPRPKLRLVADEAAALGMVHVEMDVLMLGIHAGDLGLALRLKAVASRCEGRHAQITAEYAKALSEKDPMALLAFSDAAESEGRELDAARSAGNAVAILSRRGDRNRLHSAQRVAKRRLATLVHGHDPLSARLSTAPQLTRRERKVAALVHGGASNRDIAAEFGLSLRTVEGHLYRIFAKLGISDRSEIANTTSDSWNV</sequence>
<dbReference type="PROSITE" id="PS00622">
    <property type="entry name" value="HTH_LUXR_1"/>
    <property type="match status" value="1"/>
</dbReference>
<protein>
    <submittedName>
        <fullName evidence="5">Regulatory protein, luxR family</fullName>
    </submittedName>
</protein>
<dbReference type="SUPFAM" id="SSF46894">
    <property type="entry name" value="C-terminal effector domain of the bipartite response regulators"/>
    <property type="match status" value="1"/>
</dbReference>
<dbReference type="Proteomes" id="UP000182725">
    <property type="component" value="Unassembled WGS sequence"/>
</dbReference>
<dbReference type="InterPro" id="IPR036388">
    <property type="entry name" value="WH-like_DNA-bd_sf"/>
</dbReference>
<dbReference type="AlphaFoldDB" id="A0A1H5KLJ1"/>
<dbReference type="EMBL" id="FNTV01000001">
    <property type="protein sequence ID" value="SEE64858.1"/>
    <property type="molecule type" value="Genomic_DNA"/>
</dbReference>
<dbReference type="PANTHER" id="PTHR44688">
    <property type="entry name" value="DNA-BINDING TRANSCRIPTIONAL ACTIVATOR DEVR_DOSR"/>
    <property type="match status" value="1"/>
</dbReference>
<name>A0A1H5KLJ1_9MICC</name>
<evidence type="ECO:0000256" key="2">
    <source>
        <dbReference type="ARBA" id="ARBA00023125"/>
    </source>
</evidence>
<dbReference type="InterPro" id="IPR027417">
    <property type="entry name" value="P-loop_NTPase"/>
</dbReference>
<dbReference type="GO" id="GO:0003677">
    <property type="term" value="F:DNA binding"/>
    <property type="evidence" value="ECO:0007669"/>
    <property type="project" value="UniProtKB-KW"/>
</dbReference>
<dbReference type="CDD" id="cd06170">
    <property type="entry name" value="LuxR_C_like"/>
    <property type="match status" value="1"/>
</dbReference>
<organism evidence="5 6">
    <name type="scientific">Arthrobacter alpinus</name>
    <dbReference type="NCBI Taxonomy" id="656366"/>
    <lineage>
        <taxon>Bacteria</taxon>
        <taxon>Bacillati</taxon>
        <taxon>Actinomycetota</taxon>
        <taxon>Actinomycetes</taxon>
        <taxon>Micrococcales</taxon>
        <taxon>Micrococcaceae</taxon>
        <taxon>Arthrobacter</taxon>
    </lineage>
</organism>
<feature type="domain" description="HTH luxR-type" evidence="4">
    <location>
        <begin position="822"/>
        <end position="887"/>
    </location>
</feature>
<dbReference type="RefSeq" id="WP_074711542.1">
    <property type="nucleotide sequence ID" value="NZ_FNTV01000001.1"/>
</dbReference>
<dbReference type="PRINTS" id="PR00038">
    <property type="entry name" value="HTHLUXR"/>
</dbReference>